<evidence type="ECO:0000313" key="2">
    <source>
        <dbReference type="EMBL" id="MBP1933275.1"/>
    </source>
</evidence>
<dbReference type="PANTHER" id="PTHR43689">
    <property type="entry name" value="HYDROLASE"/>
    <property type="match status" value="1"/>
</dbReference>
<dbReference type="PANTHER" id="PTHR43689:SF8">
    <property type="entry name" value="ALPHA_BETA-HYDROLASES SUPERFAMILY PROTEIN"/>
    <property type="match status" value="1"/>
</dbReference>
<evidence type="ECO:0000313" key="3">
    <source>
        <dbReference type="Proteomes" id="UP001519343"/>
    </source>
</evidence>
<accession>A0ABS4GSK7</accession>
<dbReference type="Gene3D" id="3.40.50.1820">
    <property type="entry name" value="alpha/beta hydrolase"/>
    <property type="match status" value="1"/>
</dbReference>
<gene>
    <name evidence="2" type="ORF">J2Z37_003288</name>
</gene>
<comment type="caution">
    <text evidence="2">The sequence shown here is derived from an EMBL/GenBank/DDBJ whole genome shotgun (WGS) entry which is preliminary data.</text>
</comment>
<dbReference type="InterPro" id="IPR029058">
    <property type="entry name" value="AB_hydrolase_fold"/>
</dbReference>
<dbReference type="InterPro" id="IPR000073">
    <property type="entry name" value="AB_hydrolase_1"/>
</dbReference>
<proteinExistence type="predicted"/>
<sequence length="264" mass="29625">MTTTSKHLLEYVSIQGTKVRLMQGGTGEPLIYLHGAAGGGNWLPCLDLLSKHFQVYAPEHPGYGKSENCTKIQSMTDLAYFYLDLMDDLSIDSATFVGSSLGGWLALEIAIIAPHRVSKLILLDSAGIRVEGVEVVDQFIMDPNDVLELLFYDKSIPEKLRSLGSSDPEAVEMNIRNRIMTSHLAWNPYFHNPKIRERIHRVKIPVLIVWGEKDEIFPVEYGHEFLNLLPNAKLTVIKDCGHLPAQEKVNEFYNEAISFLQGGE</sequence>
<evidence type="ECO:0000259" key="1">
    <source>
        <dbReference type="Pfam" id="PF00561"/>
    </source>
</evidence>
<dbReference type="SUPFAM" id="SSF53474">
    <property type="entry name" value="alpha/beta-Hydrolases"/>
    <property type="match status" value="1"/>
</dbReference>
<dbReference type="PRINTS" id="PR00111">
    <property type="entry name" value="ABHYDROLASE"/>
</dbReference>
<dbReference type="Proteomes" id="UP001519343">
    <property type="component" value="Unassembled WGS sequence"/>
</dbReference>
<name>A0ABS4GSK7_9BACL</name>
<dbReference type="Pfam" id="PF00561">
    <property type="entry name" value="Abhydrolase_1"/>
    <property type="match status" value="1"/>
</dbReference>
<reference evidence="2 3" key="1">
    <citation type="submission" date="2021-03" db="EMBL/GenBank/DDBJ databases">
        <title>Genomic Encyclopedia of Type Strains, Phase IV (KMG-IV): sequencing the most valuable type-strain genomes for metagenomic binning, comparative biology and taxonomic classification.</title>
        <authorList>
            <person name="Goeker M."/>
        </authorList>
    </citation>
    <scope>NUCLEOTIDE SEQUENCE [LARGE SCALE GENOMIC DNA]</scope>
    <source>
        <strain evidence="2 3">DSM 24738</strain>
    </source>
</reference>
<dbReference type="RefSeq" id="WP_209811289.1">
    <property type="nucleotide sequence ID" value="NZ_JAGGKT010000010.1"/>
</dbReference>
<protein>
    <submittedName>
        <fullName evidence="2">Pimeloyl-ACP methyl ester carboxylesterase</fullName>
    </submittedName>
</protein>
<keyword evidence="3" id="KW-1185">Reference proteome</keyword>
<organism evidence="2 3">
    <name type="scientific">Ammoniphilus resinae</name>
    <dbReference type="NCBI Taxonomy" id="861532"/>
    <lineage>
        <taxon>Bacteria</taxon>
        <taxon>Bacillati</taxon>
        <taxon>Bacillota</taxon>
        <taxon>Bacilli</taxon>
        <taxon>Bacillales</taxon>
        <taxon>Paenibacillaceae</taxon>
        <taxon>Aneurinibacillus group</taxon>
        <taxon>Ammoniphilus</taxon>
    </lineage>
</organism>
<feature type="domain" description="AB hydrolase-1" evidence="1">
    <location>
        <begin position="29"/>
        <end position="244"/>
    </location>
</feature>
<dbReference type="EMBL" id="JAGGKT010000010">
    <property type="protein sequence ID" value="MBP1933275.1"/>
    <property type="molecule type" value="Genomic_DNA"/>
</dbReference>